<evidence type="ECO:0000256" key="11">
    <source>
        <dbReference type="ARBA" id="ARBA00023237"/>
    </source>
</evidence>
<reference evidence="16 17" key="1">
    <citation type="submission" date="2020-02" db="EMBL/GenBank/DDBJ databases">
        <title>Synteny-based analysis reveals conserved mechanism for high triclosan tolerance in Pseudomonas, as well as instances of horizontal transfer.</title>
        <authorList>
            <person name="Mcfarland A.G."/>
            <person name="Bertucci H.K."/>
            <person name="Litmann E."/>
            <person name="Shen J."/>
            <person name="Huttenhower C."/>
            <person name="Hartmann E.M."/>
        </authorList>
    </citation>
    <scope>NUCLEOTIDE SEQUENCE [LARGE SCALE GENOMIC DNA]</scope>
    <source>
        <strain evidence="16 17">115A1</strain>
    </source>
</reference>
<keyword evidence="5 12" id="KW-0812">Transmembrane</keyword>
<proteinExistence type="inferred from homology"/>
<evidence type="ECO:0000256" key="6">
    <source>
        <dbReference type="ARBA" id="ARBA00022729"/>
    </source>
</evidence>
<feature type="domain" description="TonB-dependent receptor plug" evidence="15">
    <location>
        <begin position="40"/>
        <end position="146"/>
    </location>
</feature>
<evidence type="ECO:0000256" key="8">
    <source>
        <dbReference type="ARBA" id="ARBA00023065"/>
    </source>
</evidence>
<evidence type="ECO:0000256" key="13">
    <source>
        <dbReference type="RuleBase" id="RU003357"/>
    </source>
</evidence>
<dbReference type="Gene3D" id="2.40.170.20">
    <property type="entry name" value="TonB-dependent receptor, beta-barrel domain"/>
    <property type="match status" value="1"/>
</dbReference>
<keyword evidence="3 12" id="KW-1134">Transmembrane beta strand</keyword>
<evidence type="ECO:0000256" key="10">
    <source>
        <dbReference type="ARBA" id="ARBA00023136"/>
    </source>
</evidence>
<evidence type="ECO:0000259" key="14">
    <source>
        <dbReference type="Pfam" id="PF00593"/>
    </source>
</evidence>
<accession>A0ABR5Z6Y5</accession>
<dbReference type="Proteomes" id="UP000786387">
    <property type="component" value="Unassembled WGS sequence"/>
</dbReference>
<keyword evidence="4" id="KW-0410">Iron transport</keyword>
<evidence type="ECO:0000256" key="3">
    <source>
        <dbReference type="ARBA" id="ARBA00022452"/>
    </source>
</evidence>
<keyword evidence="6" id="KW-0732">Signal</keyword>
<keyword evidence="9 13" id="KW-0798">TonB box</keyword>
<protein>
    <submittedName>
        <fullName evidence="16">TonB-dependent receptor</fullName>
    </submittedName>
</protein>
<dbReference type="Pfam" id="PF07715">
    <property type="entry name" value="Plug"/>
    <property type="match status" value="1"/>
</dbReference>
<dbReference type="PROSITE" id="PS52016">
    <property type="entry name" value="TONB_DEPENDENT_REC_3"/>
    <property type="match status" value="1"/>
</dbReference>
<dbReference type="InterPro" id="IPR036942">
    <property type="entry name" value="Beta-barrel_TonB_sf"/>
</dbReference>
<evidence type="ECO:0000256" key="1">
    <source>
        <dbReference type="ARBA" id="ARBA00004571"/>
    </source>
</evidence>
<evidence type="ECO:0000256" key="9">
    <source>
        <dbReference type="ARBA" id="ARBA00023077"/>
    </source>
</evidence>
<evidence type="ECO:0000256" key="2">
    <source>
        <dbReference type="ARBA" id="ARBA00022448"/>
    </source>
</evidence>
<keyword evidence="10 12" id="KW-0472">Membrane</keyword>
<keyword evidence="11 12" id="KW-0998">Cell outer membrane</keyword>
<dbReference type="InterPro" id="IPR000531">
    <property type="entry name" value="Beta-barrel_TonB"/>
</dbReference>
<evidence type="ECO:0000256" key="4">
    <source>
        <dbReference type="ARBA" id="ARBA00022496"/>
    </source>
</evidence>
<dbReference type="InterPro" id="IPR012910">
    <property type="entry name" value="Plug_dom"/>
</dbReference>
<evidence type="ECO:0000313" key="16">
    <source>
        <dbReference type="EMBL" id="MBA1275904.1"/>
    </source>
</evidence>
<keyword evidence="17" id="KW-1185">Reference proteome</keyword>
<evidence type="ECO:0000256" key="5">
    <source>
        <dbReference type="ARBA" id="ARBA00022692"/>
    </source>
</evidence>
<keyword evidence="8" id="KW-0406">Ion transport</keyword>
<organism evidence="16 17">
    <name type="scientific">Stutzerimonas azotifigens</name>
    <dbReference type="NCBI Taxonomy" id="291995"/>
    <lineage>
        <taxon>Bacteria</taxon>
        <taxon>Pseudomonadati</taxon>
        <taxon>Pseudomonadota</taxon>
        <taxon>Gammaproteobacteria</taxon>
        <taxon>Pseudomonadales</taxon>
        <taxon>Pseudomonadaceae</taxon>
        <taxon>Stutzerimonas</taxon>
    </lineage>
</organism>
<comment type="subcellular location">
    <subcellularLocation>
        <location evidence="1 12">Cell outer membrane</location>
        <topology evidence="1 12">Multi-pass membrane protein</topology>
    </subcellularLocation>
</comment>
<evidence type="ECO:0000313" key="17">
    <source>
        <dbReference type="Proteomes" id="UP000786387"/>
    </source>
</evidence>
<dbReference type="EMBL" id="JAAMRF010000013">
    <property type="protein sequence ID" value="MBA1275904.1"/>
    <property type="molecule type" value="Genomic_DNA"/>
</dbReference>
<comment type="similarity">
    <text evidence="12 13">Belongs to the TonB-dependent receptor family.</text>
</comment>
<feature type="domain" description="TonB-dependent receptor-like beta-barrel" evidence="14">
    <location>
        <begin position="201"/>
        <end position="626"/>
    </location>
</feature>
<evidence type="ECO:0000256" key="7">
    <source>
        <dbReference type="ARBA" id="ARBA00023004"/>
    </source>
</evidence>
<dbReference type="InterPro" id="IPR039426">
    <property type="entry name" value="TonB-dep_rcpt-like"/>
</dbReference>
<dbReference type="PANTHER" id="PTHR32552">
    <property type="entry name" value="FERRICHROME IRON RECEPTOR-RELATED"/>
    <property type="match status" value="1"/>
</dbReference>
<evidence type="ECO:0000259" key="15">
    <source>
        <dbReference type="Pfam" id="PF07715"/>
    </source>
</evidence>
<dbReference type="InterPro" id="IPR037066">
    <property type="entry name" value="Plug_dom_sf"/>
</dbReference>
<keyword evidence="2 12" id="KW-0813">Transport</keyword>
<dbReference type="SUPFAM" id="SSF56935">
    <property type="entry name" value="Porins"/>
    <property type="match status" value="1"/>
</dbReference>
<dbReference type="Pfam" id="PF00593">
    <property type="entry name" value="TonB_dep_Rec_b-barrel"/>
    <property type="match status" value="1"/>
</dbReference>
<dbReference type="Gene3D" id="2.170.130.10">
    <property type="entry name" value="TonB-dependent receptor, plug domain"/>
    <property type="match status" value="1"/>
</dbReference>
<name>A0ABR5Z6Y5_9GAMM</name>
<keyword evidence="7" id="KW-0408">Iron</keyword>
<evidence type="ECO:0000256" key="12">
    <source>
        <dbReference type="PROSITE-ProRule" id="PRU01360"/>
    </source>
</evidence>
<gene>
    <name evidence="16" type="ORF">G7026_21390</name>
</gene>
<dbReference type="PANTHER" id="PTHR32552:SF68">
    <property type="entry name" value="FERRICHROME OUTER MEMBRANE TRANSPORTER_PHAGE RECEPTOR"/>
    <property type="match status" value="1"/>
</dbReference>
<keyword evidence="16" id="KW-0675">Receptor</keyword>
<sequence>MSLFCWQARAETREAADSTLTLGTVTVSATASGPLPSTRVLSSVDVLAADILEKQPVTYSWELFNRAPGVMLTPFGQGTTSGKLSMRGFNGEGEINAVKLLIDGIPSNSNDGNMPYLDMVFPLEIERIEVVRGTNDARYGLHNIAGNANLVTRSGGDYGRARLRYGSYGLREGQLAKGVEGSNWSQNYFVGYQQSDGYRDHADSDRYVLSGKWFFTPDQGDYRIGLIARHYEAQAEEAGYLSRDDARHHPRRSYSLSASDEGERSMSQLSLHLDAALSAALDLSAKAYLNRYDDDRWVRFSLAQSQQQRTTDETSYGALTSLTYRPGLDWLTLEGGLDVERQRNSSKRYLTVSQVKQSQTRDQRFDFDVYGAYAQAVIEPLPALKIIPAYRVDHIEGELRDGLTGNDYEVNDYGLIRQPKISLVYAPWRVASLYANWGRTFQVGTGASAYKVPPRTADLSPSINDGWETGIKFQPTDWLDGRIAYWEQVASDEVRRRLNDPSGDSENLGKTRRRGYDLQLNLHAREDASFWLAYSRQFSRIETPDPSLPASRGKQIDHVPAHLYSAGATWDATPRLQLSGWLNGQSDYYLERENNQGRYGGFTLVNLGATYRLSDRIELDLQLKNVADRYYEYVWHDGAQSLHAPGERRSLYAGVTVEF</sequence>
<comment type="caution">
    <text evidence="16">The sequence shown here is derived from an EMBL/GenBank/DDBJ whole genome shotgun (WGS) entry which is preliminary data.</text>
</comment>
<dbReference type="CDD" id="cd01347">
    <property type="entry name" value="ligand_gated_channel"/>
    <property type="match status" value="1"/>
</dbReference>